<dbReference type="PANTHER" id="PTHR23417">
    <property type="entry name" value="3-DEOXY-D-MANNO-OCTULOSONIC-ACID TRANSFERASE/TRNA GUANINE-N 7 - -METHYLTRANSFERASE"/>
    <property type="match status" value="1"/>
</dbReference>
<evidence type="ECO:0000256" key="3">
    <source>
        <dbReference type="ARBA" id="ARBA00022603"/>
    </source>
</evidence>
<dbReference type="RefSeq" id="WP_013178514.1">
    <property type="nucleotide sequence ID" value="NC_014221.1"/>
</dbReference>
<feature type="binding site" evidence="7">
    <location>
        <position position="160"/>
    </location>
    <ligand>
        <name>substrate</name>
    </ligand>
</feature>
<comment type="catalytic activity">
    <reaction evidence="1 7">
        <text>guanosine(46) in tRNA + S-adenosyl-L-methionine = N(7)-methylguanosine(46) in tRNA + S-adenosyl-L-homocysteine</text>
        <dbReference type="Rhea" id="RHEA:42708"/>
        <dbReference type="Rhea" id="RHEA-COMP:10188"/>
        <dbReference type="Rhea" id="RHEA-COMP:10189"/>
        <dbReference type="ChEBI" id="CHEBI:57856"/>
        <dbReference type="ChEBI" id="CHEBI:59789"/>
        <dbReference type="ChEBI" id="CHEBI:74269"/>
        <dbReference type="ChEBI" id="CHEBI:74480"/>
        <dbReference type="EC" id="2.1.1.33"/>
    </reaction>
</comment>
<dbReference type="SUPFAM" id="SSF53335">
    <property type="entry name" value="S-adenosyl-L-methionine-dependent methyltransferases"/>
    <property type="match status" value="1"/>
</dbReference>
<proteinExistence type="inferred from homology"/>
<dbReference type="CDD" id="cd02440">
    <property type="entry name" value="AdoMet_MTases"/>
    <property type="match status" value="1"/>
</dbReference>
<dbReference type="InterPro" id="IPR029063">
    <property type="entry name" value="SAM-dependent_MTases_sf"/>
</dbReference>
<protein>
    <recommendedName>
        <fullName evidence="7">tRNA (guanine-N(7)-)-methyltransferase</fullName>
        <ecNumber evidence="7">2.1.1.33</ecNumber>
    </recommendedName>
    <alternativeName>
        <fullName evidence="7">tRNA (guanine(46)-N(7))-methyltransferase</fullName>
    </alternativeName>
    <alternativeName>
        <fullName evidence="7">tRNA(m7G46)-methyltransferase</fullName>
    </alternativeName>
</protein>
<dbReference type="eggNOG" id="COG0220">
    <property type="taxonomic scope" value="Bacteria"/>
</dbReference>
<name>D7CR61_TRURR</name>
<dbReference type="Proteomes" id="UP000000379">
    <property type="component" value="Chromosome"/>
</dbReference>
<evidence type="ECO:0000256" key="4">
    <source>
        <dbReference type="ARBA" id="ARBA00022679"/>
    </source>
</evidence>
<feature type="binding site" evidence="7">
    <location>
        <position position="74"/>
    </location>
    <ligand>
        <name>S-adenosyl-L-methionine</name>
        <dbReference type="ChEBI" id="CHEBI:59789"/>
    </ligand>
</feature>
<evidence type="ECO:0000256" key="1">
    <source>
        <dbReference type="ARBA" id="ARBA00000142"/>
    </source>
</evidence>
<evidence type="ECO:0000313" key="8">
    <source>
        <dbReference type="EMBL" id="ADI15149.1"/>
    </source>
</evidence>
<accession>D7CR61</accession>
<dbReference type="KEGG" id="tra:Trad_2035"/>
<dbReference type="PANTHER" id="PTHR23417:SF14">
    <property type="entry name" value="PENTACOTRIPEPTIDE-REPEAT REGION OF PRORP DOMAIN-CONTAINING PROTEIN"/>
    <property type="match status" value="1"/>
</dbReference>
<comment type="similarity">
    <text evidence="7">Belongs to the class I-like SAM-binding methyltransferase superfamily. TrmB family.</text>
</comment>
<keyword evidence="6 7" id="KW-0819">tRNA processing</keyword>
<dbReference type="AlphaFoldDB" id="D7CR61"/>
<dbReference type="Pfam" id="PF02390">
    <property type="entry name" value="Methyltransf_4"/>
    <property type="match status" value="1"/>
</dbReference>
<comment type="function">
    <text evidence="2 7">Catalyzes the formation of N(7)-methylguanine at position 46 (m7G46) in tRNA.</text>
</comment>
<dbReference type="STRING" id="649638.Trad_2035"/>
<dbReference type="OrthoDB" id="9802090at2"/>
<organism evidence="8 9">
    <name type="scientific">Truepera radiovictrix (strain DSM 17093 / CIP 108686 / LMG 22925 / RQ-24)</name>
    <dbReference type="NCBI Taxonomy" id="649638"/>
    <lineage>
        <taxon>Bacteria</taxon>
        <taxon>Thermotogati</taxon>
        <taxon>Deinococcota</taxon>
        <taxon>Deinococci</taxon>
        <taxon>Trueperales</taxon>
        <taxon>Trueperaceae</taxon>
        <taxon>Truepera</taxon>
    </lineage>
</organism>
<feature type="binding site" evidence="7">
    <location>
        <position position="124"/>
    </location>
    <ligand>
        <name>S-adenosyl-L-methionine</name>
        <dbReference type="ChEBI" id="CHEBI:59789"/>
    </ligand>
</feature>
<keyword evidence="5 7" id="KW-0949">S-adenosyl-L-methionine</keyword>
<dbReference type="UniPathway" id="UPA00989"/>
<reference evidence="9" key="1">
    <citation type="submission" date="2010-05" db="EMBL/GenBank/DDBJ databases">
        <title>The complete genome of Truepera radiovictris DSM 17093.</title>
        <authorList>
            <consortium name="US DOE Joint Genome Institute (JGI-PGF)"/>
            <person name="Lucas S."/>
            <person name="Copeland A."/>
            <person name="Lapidus A."/>
            <person name="Glavina del Rio T."/>
            <person name="Dalin E."/>
            <person name="Tice H."/>
            <person name="Bruce D."/>
            <person name="Goodwin L."/>
            <person name="Pitluck S."/>
            <person name="Kyrpides N."/>
            <person name="Mavromatis K."/>
            <person name="Ovchinnikova G."/>
            <person name="Munk A.C."/>
            <person name="Detter J.C."/>
            <person name="Han C."/>
            <person name="Tapia R."/>
            <person name="Land M."/>
            <person name="Hauser L."/>
            <person name="Markowitz V."/>
            <person name="Cheng J.-F."/>
            <person name="Hugenholtz P."/>
            <person name="Woyke T."/>
            <person name="Wu D."/>
            <person name="Tindall B."/>
            <person name="Pomrenke H.G."/>
            <person name="Brambilla E."/>
            <person name="Klenk H.-P."/>
            <person name="Eisen J.A."/>
        </authorList>
    </citation>
    <scope>NUCLEOTIDE SEQUENCE [LARGE SCALE GENOMIC DNA]</scope>
    <source>
        <strain evidence="9">DSM 17093 / CIP 108686 / LMG 22925 / RQ-24</strain>
    </source>
</reference>
<dbReference type="InterPro" id="IPR055361">
    <property type="entry name" value="tRNA_methyltr_TrmB_bact"/>
</dbReference>
<dbReference type="GO" id="GO:0043527">
    <property type="term" value="C:tRNA methyltransferase complex"/>
    <property type="evidence" value="ECO:0007669"/>
    <property type="project" value="TreeGrafter"/>
</dbReference>
<dbReference type="InterPro" id="IPR003358">
    <property type="entry name" value="tRNA_(Gua-N-7)_MeTrfase_Trmb"/>
</dbReference>
<evidence type="ECO:0000256" key="5">
    <source>
        <dbReference type="ARBA" id="ARBA00022691"/>
    </source>
</evidence>
<dbReference type="EMBL" id="CP002049">
    <property type="protein sequence ID" value="ADI15149.1"/>
    <property type="molecule type" value="Genomic_DNA"/>
</dbReference>
<dbReference type="Gene3D" id="3.40.50.150">
    <property type="entry name" value="Vaccinia Virus protein VP39"/>
    <property type="match status" value="1"/>
</dbReference>
<feature type="binding site" evidence="7">
    <location>
        <position position="49"/>
    </location>
    <ligand>
        <name>S-adenosyl-L-methionine</name>
        <dbReference type="ChEBI" id="CHEBI:59789"/>
    </ligand>
</feature>
<evidence type="ECO:0000256" key="2">
    <source>
        <dbReference type="ARBA" id="ARBA00003015"/>
    </source>
</evidence>
<keyword evidence="9" id="KW-1185">Reference proteome</keyword>
<comment type="pathway">
    <text evidence="7">tRNA modification; N(7)-methylguanine-tRNA biosynthesis.</text>
</comment>
<dbReference type="PROSITE" id="PS51625">
    <property type="entry name" value="SAM_MT_TRMB"/>
    <property type="match status" value="1"/>
</dbReference>
<sequence>MPGPTPGFLTTTFLTAPSGPLLPWRRFQFPLEWAAQFPHHDPAALLHVEVGFGDGRYTVRRALEAPQERFVGLEISSASLQRGLKRVRREGVANVKLLKVGAEFAVRHLFPPGSLASITVNFPDPWPKERHEGRRLLRASFFRLAAARLAPRGVILLATDHPEYLAFAQREAEASGAFALEEAEAPPAVFETKYALKWKGQGKRLFYQVFRATGAVVPEVPGLRREETMPHALLTGALPPTVTFRKQVVPYGDGHVILHEVARSLGSDEPEHGEKWLVRATVDEPELRQQVLVSVRARRSGGLIVGLEPFGDPVVTETVHGAVHAVTEWLLSLGDVRAEVRAY</sequence>
<dbReference type="GO" id="GO:0008176">
    <property type="term" value="F:tRNA (guanine(46)-N7)-methyltransferase activity"/>
    <property type="evidence" value="ECO:0007669"/>
    <property type="project" value="UniProtKB-UniRule"/>
</dbReference>
<dbReference type="EC" id="2.1.1.33" evidence="7"/>
<keyword evidence="4 7" id="KW-0808">Transferase</keyword>
<dbReference type="HAMAP" id="MF_01057">
    <property type="entry name" value="tRNA_methyltr_TrmB"/>
    <property type="match status" value="1"/>
</dbReference>
<comment type="caution">
    <text evidence="7">Lacks conserved residue(s) required for the propagation of feature annotation.</text>
</comment>
<dbReference type="HOGENOM" id="CLU_077150_0_0_0"/>
<keyword evidence="3 7" id="KW-0489">Methyltransferase</keyword>
<reference evidence="8 9" key="2">
    <citation type="journal article" date="2011" name="Stand. Genomic Sci.">
        <title>Complete genome sequence of Truepera radiovictrix type strain (RQ-24).</title>
        <authorList>
            <person name="Ivanova N."/>
            <person name="Rohde C."/>
            <person name="Munk C."/>
            <person name="Nolan M."/>
            <person name="Lucas S."/>
            <person name="Del Rio T.G."/>
            <person name="Tice H."/>
            <person name="Deshpande S."/>
            <person name="Cheng J.F."/>
            <person name="Tapia R."/>
            <person name="Han C."/>
            <person name="Goodwin L."/>
            <person name="Pitluck S."/>
            <person name="Liolios K."/>
            <person name="Mavromatis K."/>
            <person name="Mikhailova N."/>
            <person name="Pati A."/>
            <person name="Chen A."/>
            <person name="Palaniappan K."/>
            <person name="Land M."/>
            <person name="Hauser L."/>
            <person name="Chang Y.J."/>
            <person name="Jeffries C.D."/>
            <person name="Brambilla E."/>
            <person name="Rohde M."/>
            <person name="Goker M."/>
            <person name="Tindall B.J."/>
            <person name="Woyke T."/>
            <person name="Bristow J."/>
            <person name="Eisen J.A."/>
            <person name="Markowitz V."/>
            <person name="Hugenholtz P."/>
            <person name="Kyrpides N.C."/>
            <person name="Klenk H.P."/>
            <person name="Lapidus A."/>
        </authorList>
    </citation>
    <scope>NUCLEOTIDE SEQUENCE [LARGE SCALE GENOMIC DNA]</scope>
    <source>
        <strain evidence="9">DSM 17093 / CIP 108686 / LMG 22925 / RQ-24</strain>
    </source>
</reference>
<evidence type="ECO:0000256" key="6">
    <source>
        <dbReference type="ARBA" id="ARBA00022694"/>
    </source>
</evidence>
<gene>
    <name evidence="7" type="primary">trmB</name>
    <name evidence="8" type="ordered locus">Trad_2035</name>
</gene>
<evidence type="ECO:0000256" key="7">
    <source>
        <dbReference type="HAMAP-Rule" id="MF_01057"/>
    </source>
</evidence>
<evidence type="ECO:0000313" key="9">
    <source>
        <dbReference type="Proteomes" id="UP000000379"/>
    </source>
</evidence>
<feature type="binding site" evidence="7">
    <location>
        <position position="128"/>
    </location>
    <ligand>
        <name>substrate</name>
    </ligand>
</feature>